<keyword evidence="2" id="KW-0560">Oxidoreductase</keyword>
<dbReference type="PRINTS" id="PR00080">
    <property type="entry name" value="SDRFAMILY"/>
</dbReference>
<sequence length="167" mass="17825">VLIEFADKVVLVTGSSGGFGLATAEAFLESGASVMLNGTKPQKLETALEGLKDRFENVEARVADISTRAGVEDLIDETQRRFKSIDILVNNAGITQNTAFLEISETQWDAVLDTNLKGPFLTSQAFAKQAIASGRGGKIVNILSGNYLWARAGSAHYSSSKAALEML</sequence>
<dbReference type="InterPro" id="IPR036291">
    <property type="entry name" value="NAD(P)-bd_dom_sf"/>
</dbReference>
<dbReference type="Pfam" id="PF00106">
    <property type="entry name" value="adh_short"/>
    <property type="match status" value="1"/>
</dbReference>
<gene>
    <name evidence="3" type="ORF">METZ01_LOCUS356361</name>
</gene>
<feature type="non-terminal residue" evidence="3">
    <location>
        <position position="1"/>
    </location>
</feature>
<feature type="non-terminal residue" evidence="3">
    <location>
        <position position="167"/>
    </location>
</feature>
<evidence type="ECO:0008006" key="4">
    <source>
        <dbReference type="Google" id="ProtNLM"/>
    </source>
</evidence>
<dbReference type="EMBL" id="UINC01125581">
    <property type="protein sequence ID" value="SVD03507.1"/>
    <property type="molecule type" value="Genomic_DNA"/>
</dbReference>
<proteinExistence type="inferred from homology"/>
<dbReference type="PANTHER" id="PTHR43669">
    <property type="entry name" value="5-KETO-D-GLUCONATE 5-REDUCTASE"/>
    <property type="match status" value="1"/>
</dbReference>
<dbReference type="PANTHER" id="PTHR43669:SF3">
    <property type="entry name" value="ALCOHOL DEHYDROGENASE, PUTATIVE (AFU_ORTHOLOGUE AFUA_3G03445)-RELATED"/>
    <property type="match status" value="1"/>
</dbReference>
<protein>
    <recommendedName>
        <fullName evidence="4">Ketoreductase (KR) domain-containing protein</fullName>
    </recommendedName>
</protein>
<organism evidence="3">
    <name type="scientific">marine metagenome</name>
    <dbReference type="NCBI Taxonomy" id="408172"/>
    <lineage>
        <taxon>unclassified sequences</taxon>
        <taxon>metagenomes</taxon>
        <taxon>ecological metagenomes</taxon>
    </lineage>
</organism>
<name>A0A382S2Q3_9ZZZZ</name>
<dbReference type="SUPFAM" id="SSF51735">
    <property type="entry name" value="NAD(P)-binding Rossmann-fold domains"/>
    <property type="match status" value="1"/>
</dbReference>
<dbReference type="Gene3D" id="3.40.50.720">
    <property type="entry name" value="NAD(P)-binding Rossmann-like Domain"/>
    <property type="match status" value="1"/>
</dbReference>
<dbReference type="CDD" id="cd05233">
    <property type="entry name" value="SDR_c"/>
    <property type="match status" value="1"/>
</dbReference>
<evidence type="ECO:0000256" key="2">
    <source>
        <dbReference type="ARBA" id="ARBA00023002"/>
    </source>
</evidence>
<dbReference type="InterPro" id="IPR002347">
    <property type="entry name" value="SDR_fam"/>
</dbReference>
<dbReference type="GO" id="GO:0016491">
    <property type="term" value="F:oxidoreductase activity"/>
    <property type="evidence" value="ECO:0007669"/>
    <property type="project" value="UniProtKB-KW"/>
</dbReference>
<accession>A0A382S2Q3</accession>
<dbReference type="AlphaFoldDB" id="A0A382S2Q3"/>
<comment type="similarity">
    <text evidence="1">Belongs to the short-chain dehydrogenases/reductases (SDR) family.</text>
</comment>
<dbReference type="PRINTS" id="PR00081">
    <property type="entry name" value="GDHRDH"/>
</dbReference>
<reference evidence="3" key="1">
    <citation type="submission" date="2018-05" db="EMBL/GenBank/DDBJ databases">
        <authorList>
            <person name="Lanie J.A."/>
            <person name="Ng W.-L."/>
            <person name="Kazmierczak K.M."/>
            <person name="Andrzejewski T.M."/>
            <person name="Davidsen T.M."/>
            <person name="Wayne K.J."/>
            <person name="Tettelin H."/>
            <person name="Glass J.I."/>
            <person name="Rusch D."/>
            <person name="Podicherti R."/>
            <person name="Tsui H.-C.T."/>
            <person name="Winkler M.E."/>
        </authorList>
    </citation>
    <scope>NUCLEOTIDE SEQUENCE</scope>
</reference>
<evidence type="ECO:0000313" key="3">
    <source>
        <dbReference type="EMBL" id="SVD03507.1"/>
    </source>
</evidence>
<evidence type="ECO:0000256" key="1">
    <source>
        <dbReference type="ARBA" id="ARBA00006484"/>
    </source>
</evidence>